<accession>A0A674HRJ8</accession>
<keyword evidence="10" id="KW-1185">Reference proteome</keyword>
<keyword evidence="3 7" id="KW-0812">Transmembrane</keyword>
<reference evidence="9" key="2">
    <citation type="submission" date="2025-08" db="UniProtKB">
        <authorList>
            <consortium name="Ensembl"/>
        </authorList>
    </citation>
    <scope>IDENTIFICATION</scope>
</reference>
<dbReference type="InParanoid" id="A0A674HRJ8"/>
<organism evidence="9 10">
    <name type="scientific">Taeniopygia guttata</name>
    <name type="common">Zebra finch</name>
    <name type="synonym">Poephila guttata</name>
    <dbReference type="NCBI Taxonomy" id="59729"/>
    <lineage>
        <taxon>Eukaryota</taxon>
        <taxon>Metazoa</taxon>
        <taxon>Chordata</taxon>
        <taxon>Craniata</taxon>
        <taxon>Vertebrata</taxon>
        <taxon>Euteleostomi</taxon>
        <taxon>Archelosauria</taxon>
        <taxon>Archosauria</taxon>
        <taxon>Dinosauria</taxon>
        <taxon>Saurischia</taxon>
        <taxon>Theropoda</taxon>
        <taxon>Coelurosauria</taxon>
        <taxon>Aves</taxon>
        <taxon>Neognathae</taxon>
        <taxon>Neoaves</taxon>
        <taxon>Telluraves</taxon>
        <taxon>Australaves</taxon>
        <taxon>Passeriformes</taxon>
        <taxon>Passeroidea</taxon>
        <taxon>Estrildidae</taxon>
        <taxon>Estrildinae</taxon>
        <taxon>Taeniopygia</taxon>
    </lineage>
</organism>
<keyword evidence="5 7" id="KW-1133">Transmembrane helix</keyword>
<feature type="transmembrane region" description="Helical" evidence="7">
    <location>
        <begin position="368"/>
        <end position="400"/>
    </location>
</feature>
<evidence type="ECO:0000313" key="10">
    <source>
        <dbReference type="Proteomes" id="UP000007754"/>
    </source>
</evidence>
<dbReference type="Pfam" id="PF04511">
    <property type="entry name" value="DER1"/>
    <property type="match status" value="1"/>
</dbReference>
<feature type="region of interest" description="Disordered" evidence="8">
    <location>
        <begin position="35"/>
        <end position="196"/>
    </location>
</feature>
<feature type="compositionally biased region" description="Low complexity" evidence="8">
    <location>
        <begin position="75"/>
        <end position="85"/>
    </location>
</feature>
<comment type="subcellular location">
    <subcellularLocation>
        <location evidence="1 7">Endoplasmic reticulum membrane</location>
        <topology evidence="1 7">Multi-pass membrane protein</topology>
    </subcellularLocation>
</comment>
<comment type="function">
    <text evidence="7">Functional component of endoplasmic reticulum-associated degradation (ERAD) for misfolded lumenal proteins. May act by forming a channel that allows the retrotranslocation of misfolded proteins into the cytosol where they are ubiquitinated and degraded by the proteasome.</text>
</comment>
<dbReference type="PANTHER" id="PTHR11009">
    <property type="entry name" value="DER1-LIKE PROTEIN, DERLIN"/>
    <property type="match status" value="1"/>
</dbReference>
<evidence type="ECO:0000256" key="8">
    <source>
        <dbReference type="SAM" id="MobiDB-lite"/>
    </source>
</evidence>
<feature type="compositionally biased region" description="Low complexity" evidence="8">
    <location>
        <begin position="173"/>
        <end position="182"/>
    </location>
</feature>
<dbReference type="Proteomes" id="UP000007754">
    <property type="component" value="Chromosome 2"/>
</dbReference>
<dbReference type="AlphaFoldDB" id="A0A674HRJ8"/>
<evidence type="ECO:0000256" key="1">
    <source>
        <dbReference type="ARBA" id="ARBA00004477"/>
    </source>
</evidence>
<proteinExistence type="inferred from homology"/>
<dbReference type="Ensembl" id="ENSTGUT00000039315.1">
    <property type="protein sequence ID" value="ENSTGUP00000037150.1"/>
    <property type="gene ID" value="ENSTGUG00000027312.1"/>
</dbReference>
<feature type="compositionally biased region" description="Polar residues" evidence="8">
    <location>
        <begin position="186"/>
        <end position="196"/>
    </location>
</feature>
<evidence type="ECO:0000256" key="2">
    <source>
        <dbReference type="ARBA" id="ARBA00008917"/>
    </source>
</evidence>
<keyword evidence="6 7" id="KW-0472">Membrane</keyword>
<feature type="transmembrane region" description="Helical" evidence="7">
    <location>
        <begin position="231"/>
        <end position="254"/>
    </location>
</feature>
<feature type="compositionally biased region" description="Basic residues" evidence="8">
    <location>
        <begin position="89"/>
        <end position="111"/>
    </location>
</feature>
<evidence type="ECO:0000256" key="7">
    <source>
        <dbReference type="RuleBase" id="RU363059"/>
    </source>
</evidence>
<feature type="region of interest" description="Disordered" evidence="8">
    <location>
        <begin position="444"/>
        <end position="465"/>
    </location>
</feature>
<keyword evidence="4 7" id="KW-0256">Endoplasmic reticulum</keyword>
<feature type="transmembrane region" description="Helical" evidence="7">
    <location>
        <begin position="274"/>
        <end position="294"/>
    </location>
</feature>
<dbReference type="GeneTree" id="ENSGT00530000063156"/>
<dbReference type="SUPFAM" id="SSF144091">
    <property type="entry name" value="Rhomboid-like"/>
    <property type="match status" value="1"/>
</dbReference>
<feature type="compositionally biased region" description="Pro residues" evidence="8">
    <location>
        <begin position="57"/>
        <end position="72"/>
    </location>
</feature>
<name>A0A674HRJ8_TAEGU</name>
<dbReference type="GO" id="GO:0033554">
    <property type="term" value="P:cellular response to stress"/>
    <property type="evidence" value="ECO:0007669"/>
    <property type="project" value="UniProtKB-ARBA"/>
</dbReference>
<evidence type="ECO:0000256" key="5">
    <source>
        <dbReference type="ARBA" id="ARBA00022989"/>
    </source>
</evidence>
<sequence length="465" mass="51223">MEAALGDPALADLQRPLPTAAIPSLKGNVLLSLSNRVSPGAPSTAPQRLRWARAGPARPPAPLGQPLPPARPRYPRVAAAPALRLQMGPRRRSPRSQRSIPARRRRSRAARRAPPTLRAGGRRSRGTARSRFTNGEEPEGWRALPPQTSANGTAPPAASRAAGSCSFPRGRRAATGVGTGERSAASAGQCSKNAASSQRPVSGEAWAAARRGCDMSDLGDWFRSIPLITRYWFAGSIAVPLVGKLGLVSPVNLFLWPDAFIHRFQIWRPITATFFFPVGPGTGFLYLVNLYFLYQYSSRLETGAFDGRPADYMFMLLFNWICIVITGLVMDMQLLMIPLIMSVLYVWAQLNRDMIVSFWFGTRFKACYLPWVILGFNYIIGGSVINELIGNLVGHLYFFLMFKYPMDLGGRNFLSTPQFLYRWLPNRRGGVSGFGVPPASMRRAAEDQQGGGRHNWGQGFRLGDQ</sequence>
<dbReference type="GO" id="GO:0010498">
    <property type="term" value="P:proteasomal protein catabolic process"/>
    <property type="evidence" value="ECO:0007669"/>
    <property type="project" value="UniProtKB-ARBA"/>
</dbReference>
<evidence type="ECO:0000256" key="3">
    <source>
        <dbReference type="ARBA" id="ARBA00022692"/>
    </source>
</evidence>
<protein>
    <recommendedName>
        <fullName evidence="7">Derlin</fullName>
    </recommendedName>
</protein>
<dbReference type="InterPro" id="IPR035952">
    <property type="entry name" value="Rhomboid-like_sf"/>
</dbReference>
<feature type="transmembrane region" description="Helical" evidence="7">
    <location>
        <begin position="315"/>
        <end position="348"/>
    </location>
</feature>
<evidence type="ECO:0000313" key="9">
    <source>
        <dbReference type="Ensembl" id="ENSTGUP00000037150.1"/>
    </source>
</evidence>
<reference evidence="9 10" key="1">
    <citation type="journal article" date="2010" name="Nature">
        <title>The genome of a songbird.</title>
        <authorList>
            <person name="Warren W.C."/>
            <person name="Clayton D.F."/>
            <person name="Ellegren H."/>
            <person name="Arnold A.P."/>
            <person name="Hillier L.W."/>
            <person name="Kunstner A."/>
            <person name="Searle S."/>
            <person name="White S."/>
            <person name="Vilella A.J."/>
            <person name="Fairley S."/>
            <person name="Heger A."/>
            <person name="Kong L."/>
            <person name="Ponting C.P."/>
            <person name="Jarvis E.D."/>
            <person name="Mello C.V."/>
            <person name="Minx P."/>
            <person name="Lovell P."/>
            <person name="Velho T.A."/>
            <person name="Ferris M."/>
            <person name="Balakrishnan C.N."/>
            <person name="Sinha S."/>
            <person name="Blatti C."/>
            <person name="London S.E."/>
            <person name="Li Y."/>
            <person name="Lin Y.C."/>
            <person name="George J."/>
            <person name="Sweedler J."/>
            <person name="Southey B."/>
            <person name="Gunaratne P."/>
            <person name="Watson M."/>
            <person name="Nam K."/>
            <person name="Backstrom N."/>
            <person name="Smeds L."/>
            <person name="Nabholz B."/>
            <person name="Itoh Y."/>
            <person name="Whitney O."/>
            <person name="Pfenning A.R."/>
            <person name="Howard J."/>
            <person name="Volker M."/>
            <person name="Skinner B.M."/>
            <person name="Griffin D.K."/>
            <person name="Ye L."/>
            <person name="McLaren W.M."/>
            <person name="Flicek P."/>
            <person name="Quesada V."/>
            <person name="Velasco G."/>
            <person name="Lopez-Otin C."/>
            <person name="Puente X.S."/>
            <person name="Olender T."/>
            <person name="Lancet D."/>
            <person name="Smit A.F."/>
            <person name="Hubley R."/>
            <person name="Konkel M.K."/>
            <person name="Walker J.A."/>
            <person name="Batzer M.A."/>
            <person name="Gu W."/>
            <person name="Pollock D.D."/>
            <person name="Chen L."/>
            <person name="Cheng Z."/>
            <person name="Eichler E.E."/>
            <person name="Stapley J."/>
            <person name="Slate J."/>
            <person name="Ekblom R."/>
            <person name="Birkhead T."/>
            <person name="Burke T."/>
            <person name="Burt D."/>
            <person name="Scharff C."/>
            <person name="Adam I."/>
            <person name="Richard H."/>
            <person name="Sultan M."/>
            <person name="Soldatov A."/>
            <person name="Lehrach H."/>
            <person name="Edwards S.V."/>
            <person name="Yang S.P."/>
            <person name="Li X."/>
            <person name="Graves T."/>
            <person name="Fulton L."/>
            <person name="Nelson J."/>
            <person name="Chinwalla A."/>
            <person name="Hou S."/>
            <person name="Mardis E.R."/>
            <person name="Wilson R.K."/>
        </authorList>
    </citation>
    <scope>NUCLEOTIDE SEQUENCE [LARGE SCALE GENOMIC DNA]</scope>
</reference>
<dbReference type="InterPro" id="IPR007599">
    <property type="entry name" value="DER1"/>
</dbReference>
<dbReference type="GO" id="GO:0005789">
    <property type="term" value="C:endoplasmic reticulum membrane"/>
    <property type="evidence" value="ECO:0007669"/>
    <property type="project" value="UniProtKB-SubCell"/>
</dbReference>
<dbReference type="OMA" id="RRGCDMS"/>
<evidence type="ECO:0000256" key="6">
    <source>
        <dbReference type="ARBA" id="ARBA00023136"/>
    </source>
</evidence>
<evidence type="ECO:0000256" key="4">
    <source>
        <dbReference type="ARBA" id="ARBA00022824"/>
    </source>
</evidence>
<reference evidence="9" key="3">
    <citation type="submission" date="2025-09" db="UniProtKB">
        <authorList>
            <consortium name="Ensembl"/>
        </authorList>
    </citation>
    <scope>IDENTIFICATION</scope>
</reference>
<comment type="similarity">
    <text evidence="2 7">Belongs to the derlin family.</text>
</comment>